<reference evidence="2 3" key="1">
    <citation type="journal article" date="2014" name="PLoS ONE">
        <title>De novo Genome Assembly of the Fungal Plant Pathogen Pyrenophora semeniperda.</title>
        <authorList>
            <person name="Soliai M.M."/>
            <person name="Meyer S.E."/>
            <person name="Udall J.A."/>
            <person name="Elzinga D.E."/>
            <person name="Hermansen R.A."/>
            <person name="Bodily P.M."/>
            <person name="Hart A.A."/>
            <person name="Coleman C.E."/>
        </authorList>
    </citation>
    <scope>NUCLEOTIDE SEQUENCE [LARGE SCALE GENOMIC DNA]</scope>
    <source>
        <strain evidence="2 3">CCB06</strain>
        <tissue evidence="2">Mycelium</tissue>
    </source>
</reference>
<evidence type="ECO:0000256" key="1">
    <source>
        <dbReference type="SAM" id="MobiDB-lite"/>
    </source>
</evidence>
<dbReference type="AlphaFoldDB" id="A0A3M7M8Z6"/>
<evidence type="ECO:0000313" key="3">
    <source>
        <dbReference type="Proteomes" id="UP000265663"/>
    </source>
</evidence>
<evidence type="ECO:0000313" key="2">
    <source>
        <dbReference type="EMBL" id="RMZ70850.1"/>
    </source>
</evidence>
<organism evidence="2 3">
    <name type="scientific">Pyrenophora seminiperda CCB06</name>
    <dbReference type="NCBI Taxonomy" id="1302712"/>
    <lineage>
        <taxon>Eukaryota</taxon>
        <taxon>Fungi</taxon>
        <taxon>Dikarya</taxon>
        <taxon>Ascomycota</taxon>
        <taxon>Pezizomycotina</taxon>
        <taxon>Dothideomycetes</taxon>
        <taxon>Pleosporomycetidae</taxon>
        <taxon>Pleosporales</taxon>
        <taxon>Pleosporineae</taxon>
        <taxon>Pleosporaceae</taxon>
        <taxon>Pyrenophora</taxon>
    </lineage>
</organism>
<name>A0A3M7M8Z6_9PLEO</name>
<feature type="compositionally biased region" description="Pro residues" evidence="1">
    <location>
        <begin position="151"/>
        <end position="161"/>
    </location>
</feature>
<accession>A0A3M7M8Z6</accession>
<protein>
    <submittedName>
        <fullName evidence="2">Cytochrome p450 3a10</fullName>
    </submittedName>
</protein>
<feature type="region of interest" description="Disordered" evidence="1">
    <location>
        <begin position="137"/>
        <end position="161"/>
    </location>
</feature>
<gene>
    <name evidence="2" type="ORF">GMOD_00008495</name>
</gene>
<sequence length="388" mass="42110">MLYSQNKFLFTHPSDCNIFRVVTPPASVNITSVLFRIREKDLRLWTTYLGSKKEDRSLRGDLPKLRSVWVFLRCGTVSLPPGLQPVPAGAAAGGGGGVGGGPGGAVAMAGQAQANYHALGQHMQVLHHNITQVLAGQGGGHGQPLINASYIPPPPPPPPPPPQVPAMPFIQFAQGAFGGLGAHPSHLHHLPPPYAHGQQNHPPNPSLLAQHLHQTHVNLQLNAPPPPPLPPLHGQFAPGQHVPPATAQDSHHLYNSFLRFEREIGVESLCLNLRDVLYPVVADSNSGRNKATSSTFLPASNSSNASSNKLPTEIKIICMFRIPRRELERLIETYPEELKVDKSTMDARTKFRKLHGVDVSLELMGYPSLFEMGQGQGQGQWNDERMDG</sequence>
<dbReference type="EMBL" id="KE747825">
    <property type="protein sequence ID" value="RMZ70850.1"/>
    <property type="molecule type" value="Genomic_DNA"/>
</dbReference>
<keyword evidence="3" id="KW-1185">Reference proteome</keyword>
<dbReference type="Proteomes" id="UP000265663">
    <property type="component" value="Unassembled WGS sequence"/>
</dbReference>
<proteinExistence type="predicted"/>
<dbReference type="OrthoDB" id="62952at2759"/>